<dbReference type="Gene3D" id="1.10.260.40">
    <property type="entry name" value="lambda repressor-like DNA-binding domains"/>
    <property type="match status" value="1"/>
</dbReference>
<dbReference type="Pfam" id="PF01381">
    <property type="entry name" value="HTH_3"/>
    <property type="match status" value="1"/>
</dbReference>
<evidence type="ECO:0000313" key="3">
    <source>
        <dbReference type="EMBL" id="MCU6686595.1"/>
    </source>
</evidence>
<proteinExistence type="predicted"/>
<name>A0ABT2RMH2_9FIRM</name>
<evidence type="ECO:0000259" key="2">
    <source>
        <dbReference type="PROSITE" id="PS50943"/>
    </source>
</evidence>
<gene>
    <name evidence="3" type="ORF">OCV99_08550</name>
</gene>
<keyword evidence="4" id="KW-1185">Reference proteome</keyword>
<dbReference type="Proteomes" id="UP001652431">
    <property type="component" value="Unassembled WGS sequence"/>
</dbReference>
<protein>
    <submittedName>
        <fullName evidence="3">Helix-turn-helix domain-containing protein</fullName>
    </submittedName>
</protein>
<dbReference type="RefSeq" id="WP_158369749.1">
    <property type="nucleotide sequence ID" value="NZ_JAOQJU010000008.1"/>
</dbReference>
<evidence type="ECO:0000256" key="1">
    <source>
        <dbReference type="ARBA" id="ARBA00023125"/>
    </source>
</evidence>
<reference evidence="3 4" key="1">
    <citation type="journal article" date="2021" name="ISME Commun">
        <title>Automated analysis of genomic sequences facilitates high-throughput and comprehensive description of bacteria.</title>
        <authorList>
            <person name="Hitch T.C.A."/>
        </authorList>
    </citation>
    <scope>NUCLEOTIDE SEQUENCE [LARGE SCALE GENOMIC DNA]</scope>
    <source>
        <strain evidence="3 4">Sanger_03</strain>
    </source>
</reference>
<feature type="domain" description="HTH cro/C1-type" evidence="2">
    <location>
        <begin position="7"/>
        <end position="61"/>
    </location>
</feature>
<dbReference type="SUPFAM" id="SSF47413">
    <property type="entry name" value="lambda repressor-like DNA-binding domains"/>
    <property type="match status" value="1"/>
</dbReference>
<dbReference type="InterPro" id="IPR001387">
    <property type="entry name" value="Cro/C1-type_HTH"/>
</dbReference>
<accession>A0ABT2RMH2</accession>
<organism evidence="3 4">
    <name type="scientific">Dorea acetigenes</name>
    <dbReference type="NCBI Taxonomy" id="2981787"/>
    <lineage>
        <taxon>Bacteria</taxon>
        <taxon>Bacillati</taxon>
        <taxon>Bacillota</taxon>
        <taxon>Clostridia</taxon>
        <taxon>Lachnospirales</taxon>
        <taxon>Lachnospiraceae</taxon>
        <taxon>Dorea</taxon>
    </lineage>
</organism>
<sequence>MSFSEKLKNLRAENNMTQQMLADRMNLARTTITGYETKNRQPSHEKLTAMADIFGVTVDYLIDDRESDPASANSSDTPRRNSSDIQLLEIYHGLSPKSKAELLRYAQLLELWEAYKNQ</sequence>
<evidence type="ECO:0000313" key="4">
    <source>
        <dbReference type="Proteomes" id="UP001652431"/>
    </source>
</evidence>
<dbReference type="InterPro" id="IPR010982">
    <property type="entry name" value="Lambda_DNA-bd_dom_sf"/>
</dbReference>
<dbReference type="SMART" id="SM00530">
    <property type="entry name" value="HTH_XRE"/>
    <property type="match status" value="1"/>
</dbReference>
<dbReference type="CDD" id="cd00093">
    <property type="entry name" value="HTH_XRE"/>
    <property type="match status" value="1"/>
</dbReference>
<comment type="caution">
    <text evidence="3">The sequence shown here is derived from an EMBL/GenBank/DDBJ whole genome shotgun (WGS) entry which is preliminary data.</text>
</comment>
<keyword evidence="1" id="KW-0238">DNA-binding</keyword>
<dbReference type="PANTHER" id="PTHR46558">
    <property type="entry name" value="TRACRIPTIONAL REGULATORY PROTEIN-RELATED-RELATED"/>
    <property type="match status" value="1"/>
</dbReference>
<dbReference type="PANTHER" id="PTHR46558:SF14">
    <property type="entry name" value="HTH-TYPE TRANSCRIPTIONAL REGULATOR ANSR"/>
    <property type="match status" value="1"/>
</dbReference>
<dbReference type="EMBL" id="JAOQJU010000008">
    <property type="protein sequence ID" value="MCU6686595.1"/>
    <property type="molecule type" value="Genomic_DNA"/>
</dbReference>
<dbReference type="PROSITE" id="PS50943">
    <property type="entry name" value="HTH_CROC1"/>
    <property type="match status" value="1"/>
</dbReference>